<evidence type="ECO:0000313" key="3">
    <source>
        <dbReference type="Proteomes" id="UP001530315"/>
    </source>
</evidence>
<name>A0ABD3MI95_9STRA</name>
<sequence length="115" mass="12403">MADDVYGAFDLFERKMDDAIGDLGIIEEGTADVDVKSVLPRPPRFDVDDSGPFGNPFDPNRCPGPPPPVFDQRNGSPARAFGNPIDPNRIPVAPGPVRLAHLPPKARMTTKGARI</sequence>
<dbReference type="EMBL" id="JALLAZ020001794">
    <property type="protein sequence ID" value="KAL3763744.1"/>
    <property type="molecule type" value="Genomic_DNA"/>
</dbReference>
<keyword evidence="3" id="KW-1185">Reference proteome</keyword>
<evidence type="ECO:0000256" key="1">
    <source>
        <dbReference type="SAM" id="MobiDB-lite"/>
    </source>
</evidence>
<evidence type="ECO:0000313" key="2">
    <source>
        <dbReference type="EMBL" id="KAL3763744.1"/>
    </source>
</evidence>
<proteinExistence type="predicted"/>
<organism evidence="2 3">
    <name type="scientific">Stephanodiscus triporus</name>
    <dbReference type="NCBI Taxonomy" id="2934178"/>
    <lineage>
        <taxon>Eukaryota</taxon>
        <taxon>Sar</taxon>
        <taxon>Stramenopiles</taxon>
        <taxon>Ochrophyta</taxon>
        <taxon>Bacillariophyta</taxon>
        <taxon>Coscinodiscophyceae</taxon>
        <taxon>Thalassiosirophycidae</taxon>
        <taxon>Stephanodiscales</taxon>
        <taxon>Stephanodiscaceae</taxon>
        <taxon>Stephanodiscus</taxon>
    </lineage>
</organism>
<gene>
    <name evidence="2" type="ORF">ACHAW5_006188</name>
</gene>
<dbReference type="AlphaFoldDB" id="A0ABD3MI95"/>
<feature type="region of interest" description="Disordered" evidence="1">
    <location>
        <begin position="40"/>
        <end position="115"/>
    </location>
</feature>
<comment type="caution">
    <text evidence="2">The sequence shown here is derived from an EMBL/GenBank/DDBJ whole genome shotgun (WGS) entry which is preliminary data.</text>
</comment>
<accession>A0ABD3MI95</accession>
<reference evidence="2 3" key="1">
    <citation type="submission" date="2024-10" db="EMBL/GenBank/DDBJ databases">
        <title>Updated reference genomes for cyclostephanoid diatoms.</title>
        <authorList>
            <person name="Roberts W.R."/>
            <person name="Alverson A.J."/>
        </authorList>
    </citation>
    <scope>NUCLEOTIDE SEQUENCE [LARGE SCALE GENOMIC DNA]</scope>
    <source>
        <strain evidence="2 3">AJA276-08</strain>
    </source>
</reference>
<dbReference type="Proteomes" id="UP001530315">
    <property type="component" value="Unassembled WGS sequence"/>
</dbReference>
<protein>
    <submittedName>
        <fullName evidence="2">Uncharacterized protein</fullName>
    </submittedName>
</protein>